<feature type="domain" description="LpxI C-terminal" evidence="1">
    <location>
        <begin position="150"/>
        <end position="286"/>
    </location>
</feature>
<dbReference type="Gene3D" id="3.40.140.80">
    <property type="match status" value="1"/>
</dbReference>
<name>A0A839ZGW4_9HYPH</name>
<sequence length="296" mass="31661">MASRTSPEAAAHAERGALAVICGGGTFPLAVAEAARRAGREVVLFPVRGFADIPLEGWPHVWVPIGQFGRLKRELRRHGCRDVVLIGNVLRVRIRDIRFDWTTLTMLPRVFSMLRGGDDHLLKSVARIFEEAGFRLLGAHEVAPEILMPPGQLGAVAPTEGELGDIEVGRHALTVTGPLDIGQGLVVMSRHIVAMEAAEGTDLMLARIAELRRIGRITRPARCGALVKLPKAGQDRRLDMPSLGVRTVEGAARAGLAGIAVEAGGVIVADVAALVRAADEAGLFIYGLEPPTETKR</sequence>
<dbReference type="Proteomes" id="UP000533469">
    <property type="component" value="Unassembled WGS sequence"/>
</dbReference>
<dbReference type="Gene3D" id="3.40.50.20">
    <property type="match status" value="1"/>
</dbReference>
<organism evidence="3 4">
    <name type="scientific">Ancylobacter tetraedralis</name>
    <dbReference type="NCBI Taxonomy" id="217068"/>
    <lineage>
        <taxon>Bacteria</taxon>
        <taxon>Pseudomonadati</taxon>
        <taxon>Pseudomonadota</taxon>
        <taxon>Alphaproteobacteria</taxon>
        <taxon>Hyphomicrobiales</taxon>
        <taxon>Xanthobacteraceae</taxon>
        <taxon>Ancylobacter</taxon>
    </lineage>
</organism>
<evidence type="ECO:0000313" key="4">
    <source>
        <dbReference type="Proteomes" id="UP000533469"/>
    </source>
</evidence>
<feature type="domain" description="LpxI N-terminal" evidence="2">
    <location>
        <begin position="18"/>
        <end position="145"/>
    </location>
</feature>
<dbReference type="RefSeq" id="WP_183192099.1">
    <property type="nucleotide sequence ID" value="NZ_JACICD010000016.1"/>
</dbReference>
<dbReference type="InterPro" id="IPR043167">
    <property type="entry name" value="LpxI_C_sf"/>
</dbReference>
<dbReference type="Pfam" id="PF17930">
    <property type="entry name" value="LpxI_N"/>
    <property type="match status" value="1"/>
</dbReference>
<evidence type="ECO:0008006" key="5">
    <source>
        <dbReference type="Google" id="ProtNLM"/>
    </source>
</evidence>
<dbReference type="InterPro" id="IPR041255">
    <property type="entry name" value="LpxI_N"/>
</dbReference>
<dbReference type="AlphaFoldDB" id="A0A839ZGW4"/>
<dbReference type="Pfam" id="PF06230">
    <property type="entry name" value="LpxI_C"/>
    <property type="match status" value="1"/>
</dbReference>
<dbReference type="InterPro" id="IPR053174">
    <property type="entry name" value="LpxI"/>
</dbReference>
<dbReference type="PANTHER" id="PTHR39962:SF1">
    <property type="entry name" value="LPXI FAMILY PROTEIN"/>
    <property type="match status" value="1"/>
</dbReference>
<reference evidence="3 4" key="1">
    <citation type="submission" date="2020-08" db="EMBL/GenBank/DDBJ databases">
        <title>Genomic Encyclopedia of Type Strains, Phase IV (KMG-IV): sequencing the most valuable type-strain genomes for metagenomic binning, comparative biology and taxonomic classification.</title>
        <authorList>
            <person name="Goeker M."/>
        </authorList>
    </citation>
    <scope>NUCLEOTIDE SEQUENCE [LARGE SCALE GENOMIC DNA]</scope>
    <source>
        <strain evidence="3 4">DSM 5895</strain>
    </source>
</reference>
<dbReference type="EMBL" id="JACICD010000016">
    <property type="protein sequence ID" value="MBB3773908.1"/>
    <property type="molecule type" value="Genomic_DNA"/>
</dbReference>
<evidence type="ECO:0000259" key="2">
    <source>
        <dbReference type="Pfam" id="PF17930"/>
    </source>
</evidence>
<evidence type="ECO:0000313" key="3">
    <source>
        <dbReference type="EMBL" id="MBB3773908.1"/>
    </source>
</evidence>
<evidence type="ECO:0000259" key="1">
    <source>
        <dbReference type="Pfam" id="PF06230"/>
    </source>
</evidence>
<protein>
    <recommendedName>
        <fullName evidence="5">LpxI family protein</fullName>
    </recommendedName>
</protein>
<accession>A0A839ZGW4</accession>
<proteinExistence type="predicted"/>
<dbReference type="PANTHER" id="PTHR39962">
    <property type="entry name" value="BLL4848 PROTEIN"/>
    <property type="match status" value="1"/>
</dbReference>
<gene>
    <name evidence="3" type="ORF">FHS55_004553</name>
</gene>
<dbReference type="InterPro" id="IPR010415">
    <property type="entry name" value="LpxI_C"/>
</dbReference>
<comment type="caution">
    <text evidence="3">The sequence shown here is derived from an EMBL/GenBank/DDBJ whole genome shotgun (WGS) entry which is preliminary data.</text>
</comment>
<keyword evidence="4" id="KW-1185">Reference proteome</keyword>